<dbReference type="Pfam" id="PF20578">
    <property type="entry name" value="aBig_2"/>
    <property type="match status" value="1"/>
</dbReference>
<comment type="caution">
    <text evidence="4">The sequence shown here is derived from an EMBL/GenBank/DDBJ whole genome shotgun (WGS) entry which is preliminary data.</text>
</comment>
<proteinExistence type="predicted"/>
<dbReference type="PANTHER" id="PTHR43308">
    <property type="entry name" value="OUTER MEMBRANE PROTEIN ALPHA-RELATED"/>
    <property type="match status" value="1"/>
</dbReference>
<dbReference type="InterPro" id="IPR003961">
    <property type="entry name" value="FN3_dom"/>
</dbReference>
<accession>A0ABS6FJX8</accession>
<feature type="compositionally biased region" description="Low complexity" evidence="1">
    <location>
        <begin position="757"/>
        <end position="778"/>
    </location>
</feature>
<dbReference type="PANTHER" id="PTHR43308:SF5">
    <property type="entry name" value="S-LAYER PROTEIN _ PEPTIDOGLYCAN ENDO-BETA-N-ACETYLGLUCOSAMINIDASE"/>
    <property type="match status" value="1"/>
</dbReference>
<dbReference type="InterPro" id="IPR001119">
    <property type="entry name" value="SLH_dom"/>
</dbReference>
<dbReference type="PROSITE" id="PS51272">
    <property type="entry name" value="SLH"/>
    <property type="match status" value="1"/>
</dbReference>
<keyword evidence="5" id="KW-1185">Reference proteome</keyword>
<feature type="region of interest" description="Disordered" evidence="1">
    <location>
        <begin position="753"/>
        <end position="778"/>
    </location>
</feature>
<keyword evidence="2" id="KW-0732">Signal</keyword>
<evidence type="ECO:0000313" key="4">
    <source>
        <dbReference type="EMBL" id="MBU5670479.1"/>
    </source>
</evidence>
<evidence type="ECO:0000313" key="5">
    <source>
        <dbReference type="Proteomes" id="UP000743001"/>
    </source>
</evidence>
<organism evidence="4 5">
    <name type="scientific">Paenibacillus brevis</name>
    <dbReference type="NCBI Taxonomy" id="2841508"/>
    <lineage>
        <taxon>Bacteria</taxon>
        <taxon>Bacillati</taxon>
        <taxon>Bacillota</taxon>
        <taxon>Bacilli</taxon>
        <taxon>Bacillales</taxon>
        <taxon>Paenibacillaceae</taxon>
        <taxon>Paenibacillus</taxon>
    </lineage>
</organism>
<feature type="signal peptide" evidence="2">
    <location>
        <begin position="1"/>
        <end position="24"/>
    </location>
</feature>
<evidence type="ECO:0000259" key="3">
    <source>
        <dbReference type="PROSITE" id="PS51272"/>
    </source>
</evidence>
<evidence type="ECO:0000256" key="1">
    <source>
        <dbReference type="SAM" id="MobiDB-lite"/>
    </source>
</evidence>
<name>A0ABS6FJX8_9BACL</name>
<reference evidence="4 5" key="1">
    <citation type="submission" date="2021-06" db="EMBL/GenBank/DDBJ databases">
        <authorList>
            <person name="Sun Q."/>
            <person name="Li D."/>
        </authorList>
    </citation>
    <scope>NUCLEOTIDE SEQUENCE [LARGE SCALE GENOMIC DNA]</scope>
    <source>
        <strain evidence="4 5">MSJ-6</strain>
    </source>
</reference>
<dbReference type="SMART" id="SM00060">
    <property type="entry name" value="FN3"/>
    <property type="match status" value="3"/>
</dbReference>
<dbReference type="Pfam" id="PF00395">
    <property type="entry name" value="SLH"/>
    <property type="match status" value="2"/>
</dbReference>
<dbReference type="EMBL" id="JAHLQJ010000001">
    <property type="protein sequence ID" value="MBU5670479.1"/>
    <property type="molecule type" value="Genomic_DNA"/>
</dbReference>
<protein>
    <submittedName>
        <fullName evidence="4">S-layer homology domain-containing protein</fullName>
    </submittedName>
</protein>
<evidence type="ECO:0000256" key="2">
    <source>
        <dbReference type="SAM" id="SignalP"/>
    </source>
</evidence>
<dbReference type="Proteomes" id="UP000743001">
    <property type="component" value="Unassembled WGS sequence"/>
</dbReference>
<gene>
    <name evidence="4" type="ORF">KQJ23_01410</name>
</gene>
<feature type="chain" id="PRO_5047291243" evidence="2">
    <location>
        <begin position="25"/>
        <end position="1212"/>
    </location>
</feature>
<sequence length="1212" mass="130831">MKKTVVSMVMAILLVITSMPMAHALSPVAEVYYNVGTSVYDASDFESELNDAIKAKLSAAGVNPKYVSIMDASADPATVSDMQYVHSGKASWYIDYYNFVITPSVETADYNHVQVSNGGNTLTFYGYTIPGYKDFMLTDGSPSGKKIITFDMDESKVDYHSMEGGGFLFNTKIDSAGKLSGYAIIYVQGAIKVYKLEAIDPSALHNETSNPLQYIAGVTLVQQFTKGSSTQHNIKIVATDTTLNMWDNGDQLIRNLSLPDVYGNEFGPIVSHVGHSCDIISIFSFENMKLYSTSSKSLDVAVDNIHWGTAPLRYVVNINDDPRGDLDGGDNQDKLTDSFNQNGLQYVGVTEATYEDVNQSFIDDIFQNGFQIDSTKPTSEIIEELASRIATKLIADYKEAIHDIEQAETVTDIQYNSGDSKNSVRNNLTLKDDEGVTTVWTSDQPSIIAPDGTVTRPVISQPGTYVNVKATITKDGLTSEKTFTVYVLAANPAPLSTLSVEAGNGQAILSFPELIGATDIMVEQSTDGVNFGPAALLEALDASSTNATVTGLVNGETYYFRLNVVSGFYQGESNIVEALPSESLTTLSTETGNQQIILKFPALGTSNIVVEQSEDGSNFSPVTPVETLDATSTSATVTGLTNGKAYHYRLVIGSGVYRGVSNIVQASPSEPVTTLAAAAGVQQVTLTFPPLTGASSIVIEQSTDGENYYPATPLETLDDASTSATIANLSSRETYHFRLRVESGERAGVSNVVTVRPGAPSGPVTTPSTGSGSGSVQQPVATMKTEPVVSDQANGGKVVQEKITKLVGENLQVSGKIKSANGQTLNLPNVVMNQDGSFTLPKVAPGEYTLSLNVIAPNGEKLAGPAGKLTVDSAGNAKLSVDLVDPYGTILDEITGQPATGVNMQLYWADTELNRSKGRVPGTLVNLPELADFAPNKNHNPQVSSDSGEYGWMVFANGDYYFLGEKNGYTVFDSRKDSREESFGTDSYIKDGIIHVGDTIVKFSFSLQPKLKDSGDHTPYMVGYPDGTFKTDQGIVRSEVAAILSRLYTSTASSSKVSYTDVNAKHWAANAITTATNNKWMVGFGNNTFKPNQQITRAEFAQILMNLYQWDAAAESSYTDVKGYWAEKAIATVEQQGLLFDFTGNSFNPGEPITRLEVVRILNQLLGRHPWDIQVGQKWTDVPTSHPNYSDIMEASTPHNFDQFETGIESWK</sequence>
<dbReference type="InterPro" id="IPR046780">
    <property type="entry name" value="aBig_2"/>
</dbReference>
<dbReference type="InterPro" id="IPR051465">
    <property type="entry name" value="Cell_Envelope_Struct_Comp"/>
</dbReference>
<feature type="domain" description="SLH" evidence="3">
    <location>
        <begin position="1055"/>
        <end position="1118"/>
    </location>
</feature>